<dbReference type="RefSeq" id="WP_072074570.1">
    <property type="nucleotide sequence ID" value="NZ_CDMW01000001.1"/>
</dbReference>
<keyword evidence="2 3" id="KW-1133">Transmembrane helix</keyword>
<evidence type="ECO:0000256" key="1">
    <source>
        <dbReference type="ARBA" id="ARBA00022692"/>
    </source>
</evidence>
<organism evidence="4 5">
    <name type="scientific">Streptococcus sanguinis</name>
    <dbReference type="NCBI Taxonomy" id="1305"/>
    <lineage>
        <taxon>Bacteria</taxon>
        <taxon>Bacillati</taxon>
        <taxon>Bacillota</taxon>
        <taxon>Bacilli</taxon>
        <taxon>Lactobacillales</taxon>
        <taxon>Streptococcaceae</taxon>
        <taxon>Streptococcus</taxon>
    </lineage>
</organism>
<proteinExistence type="predicted"/>
<dbReference type="Gene3D" id="1.10.1760.20">
    <property type="match status" value="1"/>
</dbReference>
<gene>
    <name evidence="4" type="ORF">SSV_1835</name>
</gene>
<dbReference type="AlphaFoldDB" id="A0A0B7GQR5"/>
<sequence>MRNNQVKKLVILAFITALSVVLGNFFKIPTATGFLTLLDAGIYFTAFYFGRKEAAIVGGLSGFLIDMIAGYPQWMIFSLICHGLQGFFAGLEGKKRYLGLVLAAVAMVGGYALFGSIMNSVGAALAEISSNFMQNAFGLAVGFALYKAFPESLKKTVAVK</sequence>
<keyword evidence="3" id="KW-0472">Membrane</keyword>
<feature type="transmembrane region" description="Helical" evidence="3">
    <location>
        <begin position="97"/>
        <end position="114"/>
    </location>
</feature>
<reference evidence="4 5" key="1">
    <citation type="submission" date="2015-01" db="EMBL/GenBank/DDBJ databases">
        <authorList>
            <person name="Pelicic Vladimir"/>
        </authorList>
    </citation>
    <scope>NUCLEOTIDE SEQUENCE [LARGE SCALE GENOMIC DNA]</scope>
    <source>
        <strain evidence="4 5">2908</strain>
    </source>
</reference>
<evidence type="ECO:0000313" key="5">
    <source>
        <dbReference type="Proteomes" id="UP000183504"/>
    </source>
</evidence>
<feature type="transmembrane region" description="Helical" evidence="3">
    <location>
        <begin position="33"/>
        <end position="50"/>
    </location>
</feature>
<dbReference type="Proteomes" id="UP000183504">
    <property type="component" value="Unassembled WGS sequence"/>
</dbReference>
<protein>
    <recommendedName>
        <fullName evidence="6">Thiamine transporter HmpT</fullName>
    </recommendedName>
</protein>
<keyword evidence="1 3" id="KW-0812">Transmembrane</keyword>
<name>A0A0B7GQR5_STRSA</name>
<accession>A0A0B7GQR5</accession>
<evidence type="ECO:0008006" key="6">
    <source>
        <dbReference type="Google" id="ProtNLM"/>
    </source>
</evidence>
<dbReference type="Pfam" id="PF07155">
    <property type="entry name" value="ECF-ribofla_trS"/>
    <property type="match status" value="1"/>
</dbReference>
<evidence type="ECO:0000256" key="3">
    <source>
        <dbReference type="SAM" id="Phobius"/>
    </source>
</evidence>
<dbReference type="PANTHER" id="PTHR37815">
    <property type="entry name" value="UPF0397 PROTEIN BC_2624-RELATED"/>
    <property type="match status" value="1"/>
</dbReference>
<evidence type="ECO:0000256" key="2">
    <source>
        <dbReference type="ARBA" id="ARBA00022989"/>
    </source>
</evidence>
<dbReference type="InterPro" id="IPR009825">
    <property type="entry name" value="ECF_substrate-spec-like"/>
</dbReference>
<dbReference type="EMBL" id="CDMW01000001">
    <property type="protein sequence ID" value="CEL91115.1"/>
    <property type="molecule type" value="Genomic_DNA"/>
</dbReference>
<dbReference type="PANTHER" id="PTHR37815:SF3">
    <property type="entry name" value="UPF0397 PROTEIN SPR0429"/>
    <property type="match status" value="1"/>
</dbReference>
<dbReference type="GO" id="GO:0016020">
    <property type="term" value="C:membrane"/>
    <property type="evidence" value="ECO:0007669"/>
    <property type="project" value="InterPro"/>
</dbReference>
<evidence type="ECO:0000313" key="4">
    <source>
        <dbReference type="EMBL" id="CEL91115.1"/>
    </source>
</evidence>